<dbReference type="AlphaFoldDB" id="A0A5A7PE93"/>
<gene>
    <name evidence="3" type="ORF">STAS_06933</name>
</gene>
<feature type="region of interest" description="Disordered" evidence="1">
    <location>
        <begin position="109"/>
        <end position="214"/>
    </location>
</feature>
<accession>A0A5A7PE93</accession>
<evidence type="ECO:0000259" key="2">
    <source>
        <dbReference type="PROSITE" id="PS50802"/>
    </source>
</evidence>
<dbReference type="EMBL" id="BKCP01004405">
    <property type="protein sequence ID" value="GER30964.1"/>
    <property type="molecule type" value="Genomic_DNA"/>
</dbReference>
<feature type="domain" description="OTU" evidence="2">
    <location>
        <begin position="237"/>
        <end position="349"/>
    </location>
</feature>
<reference evidence="4" key="1">
    <citation type="journal article" date="2019" name="Curr. Biol.">
        <title>Genome Sequence of Striga asiatica Provides Insight into the Evolution of Plant Parasitism.</title>
        <authorList>
            <person name="Yoshida S."/>
            <person name="Kim S."/>
            <person name="Wafula E.K."/>
            <person name="Tanskanen J."/>
            <person name="Kim Y.M."/>
            <person name="Honaas L."/>
            <person name="Yang Z."/>
            <person name="Spallek T."/>
            <person name="Conn C.E."/>
            <person name="Ichihashi Y."/>
            <person name="Cheong K."/>
            <person name="Cui S."/>
            <person name="Der J.P."/>
            <person name="Gundlach H."/>
            <person name="Jiao Y."/>
            <person name="Hori C."/>
            <person name="Ishida J.K."/>
            <person name="Kasahara H."/>
            <person name="Kiba T."/>
            <person name="Kim M.S."/>
            <person name="Koo N."/>
            <person name="Laohavisit A."/>
            <person name="Lee Y.H."/>
            <person name="Lumba S."/>
            <person name="McCourt P."/>
            <person name="Mortimer J.C."/>
            <person name="Mutuku J.M."/>
            <person name="Nomura T."/>
            <person name="Sasaki-Sekimoto Y."/>
            <person name="Seto Y."/>
            <person name="Wang Y."/>
            <person name="Wakatake T."/>
            <person name="Sakakibara H."/>
            <person name="Demura T."/>
            <person name="Yamaguchi S."/>
            <person name="Yoneyama K."/>
            <person name="Manabe R.I."/>
            <person name="Nelson D.C."/>
            <person name="Schulman A.H."/>
            <person name="Timko M.P."/>
            <person name="dePamphilis C.W."/>
            <person name="Choi D."/>
            <person name="Shirasu K."/>
        </authorList>
    </citation>
    <scope>NUCLEOTIDE SEQUENCE [LARGE SCALE GENOMIC DNA]</scope>
    <source>
        <strain evidence="4">cv. UVA1</strain>
    </source>
</reference>
<organism evidence="3 4">
    <name type="scientific">Striga asiatica</name>
    <name type="common">Asiatic witchweed</name>
    <name type="synonym">Buchnera asiatica</name>
    <dbReference type="NCBI Taxonomy" id="4170"/>
    <lineage>
        <taxon>Eukaryota</taxon>
        <taxon>Viridiplantae</taxon>
        <taxon>Streptophyta</taxon>
        <taxon>Embryophyta</taxon>
        <taxon>Tracheophyta</taxon>
        <taxon>Spermatophyta</taxon>
        <taxon>Magnoliopsida</taxon>
        <taxon>eudicotyledons</taxon>
        <taxon>Gunneridae</taxon>
        <taxon>Pentapetalae</taxon>
        <taxon>asterids</taxon>
        <taxon>lamiids</taxon>
        <taxon>Lamiales</taxon>
        <taxon>Orobanchaceae</taxon>
        <taxon>Buchnereae</taxon>
        <taxon>Striga</taxon>
    </lineage>
</organism>
<comment type="caution">
    <text evidence="3">The sequence shown here is derived from an EMBL/GenBank/DDBJ whole genome shotgun (WGS) entry which is preliminary data.</text>
</comment>
<keyword evidence="3" id="KW-0378">Hydrolase</keyword>
<dbReference type="InterPro" id="IPR003323">
    <property type="entry name" value="OTU_dom"/>
</dbReference>
<dbReference type="PROSITE" id="PS50802">
    <property type="entry name" value="OTU"/>
    <property type="match status" value="1"/>
</dbReference>
<feature type="compositionally biased region" description="Basic residues" evidence="1">
    <location>
        <begin position="125"/>
        <end position="137"/>
    </location>
</feature>
<dbReference type="InterPro" id="IPR038765">
    <property type="entry name" value="Papain-like_cys_pep_sf"/>
</dbReference>
<keyword evidence="3" id="KW-0645">Protease</keyword>
<dbReference type="Proteomes" id="UP000325081">
    <property type="component" value="Unassembled WGS sequence"/>
</dbReference>
<sequence length="422" mass="48116">MDILNDELQNMRDFGKDVSERCDCALKYTHGLPYACELREAHTVRRNITTDDIHNFWSSLEVTQPGQQSASASGWTDHDYFRWLAEEIEAADLAIVRYLNHLIDSQLHPDQQGYTEPAVKENPRGRPKKKNSTKRNLSRWEYSERGRTAGRKSTSSCASSQSGYTETGRRPGRKSTSSCAPSMWDYRERGRPVGRTSTSSCAPTSSSSQDPTDTFETDFFQYQHRGRIPYVVHSYVQSYLDVTPDGNCGFRVVASYIYRDQQKWDVARRNIANEIAANIHLYAPFYWDGVDVAIDRIRWDGGPCGEEHWMNATGDLFAIVTLFNAVVVLLSYGPNDNNMGMASMTVFPIHAPSTATRPDCEIVIGHLGSYAHFIRVNLCSDSPLPPLCYFWEKYRDVSVEDWPYQYQSRFQLWNDIRTAAGI</sequence>
<dbReference type="CDD" id="cd22744">
    <property type="entry name" value="OTU"/>
    <property type="match status" value="1"/>
</dbReference>
<feature type="compositionally biased region" description="Polar residues" evidence="1">
    <location>
        <begin position="151"/>
        <end position="165"/>
    </location>
</feature>
<evidence type="ECO:0000256" key="1">
    <source>
        <dbReference type="SAM" id="MobiDB-lite"/>
    </source>
</evidence>
<evidence type="ECO:0000313" key="3">
    <source>
        <dbReference type="EMBL" id="GER30964.1"/>
    </source>
</evidence>
<dbReference type="SUPFAM" id="SSF54001">
    <property type="entry name" value="Cysteine proteinases"/>
    <property type="match status" value="1"/>
</dbReference>
<proteinExistence type="predicted"/>
<dbReference type="Gene3D" id="3.90.70.80">
    <property type="match status" value="1"/>
</dbReference>
<dbReference type="OrthoDB" id="901877at2759"/>
<keyword evidence="4" id="KW-1185">Reference proteome</keyword>
<dbReference type="GO" id="GO:0006508">
    <property type="term" value="P:proteolysis"/>
    <property type="evidence" value="ECO:0007669"/>
    <property type="project" value="UniProtKB-KW"/>
</dbReference>
<protein>
    <submittedName>
        <fullName evidence="3">OTU-like cysteine protease family protein</fullName>
    </submittedName>
</protein>
<name>A0A5A7PE93_STRAF</name>
<feature type="compositionally biased region" description="Low complexity" evidence="1">
    <location>
        <begin position="196"/>
        <end position="208"/>
    </location>
</feature>
<dbReference type="GO" id="GO:0008233">
    <property type="term" value="F:peptidase activity"/>
    <property type="evidence" value="ECO:0007669"/>
    <property type="project" value="UniProtKB-KW"/>
</dbReference>
<evidence type="ECO:0000313" key="4">
    <source>
        <dbReference type="Proteomes" id="UP000325081"/>
    </source>
</evidence>